<dbReference type="EMBL" id="JXTB01000005">
    <property type="protein sequence ID" value="PON79270.1"/>
    <property type="molecule type" value="Genomic_DNA"/>
</dbReference>
<comment type="caution">
    <text evidence="1">The sequence shown here is derived from an EMBL/GenBank/DDBJ whole genome shotgun (WGS) entry which is preliminary data.</text>
</comment>
<organism evidence="1 2">
    <name type="scientific">Parasponia andersonii</name>
    <name type="common">Sponia andersonii</name>
    <dbReference type="NCBI Taxonomy" id="3476"/>
    <lineage>
        <taxon>Eukaryota</taxon>
        <taxon>Viridiplantae</taxon>
        <taxon>Streptophyta</taxon>
        <taxon>Embryophyta</taxon>
        <taxon>Tracheophyta</taxon>
        <taxon>Spermatophyta</taxon>
        <taxon>Magnoliopsida</taxon>
        <taxon>eudicotyledons</taxon>
        <taxon>Gunneridae</taxon>
        <taxon>Pentapetalae</taxon>
        <taxon>rosids</taxon>
        <taxon>fabids</taxon>
        <taxon>Rosales</taxon>
        <taxon>Cannabaceae</taxon>
        <taxon>Parasponia</taxon>
    </lineage>
</organism>
<dbReference type="AlphaFoldDB" id="A0A2P5E143"/>
<evidence type="ECO:0000313" key="1">
    <source>
        <dbReference type="EMBL" id="PON79270.1"/>
    </source>
</evidence>
<protein>
    <submittedName>
        <fullName evidence="1">Uncharacterized protein</fullName>
    </submittedName>
</protein>
<sequence length="100" mass="10708">MNSIICLYFVAPQCQDGRAGGVVAQNCGAAMPQYLEDNDAAPWVLSLGATGLITRCRGTMGVALWHHGIDHSMPRHHKVVLLCHESGITTSLPDVVAQNL</sequence>
<accession>A0A2P5E143</accession>
<reference evidence="2" key="1">
    <citation type="submission" date="2016-06" db="EMBL/GenBank/DDBJ databases">
        <title>Parallel loss of symbiosis genes in relatives of nitrogen-fixing non-legume Parasponia.</title>
        <authorList>
            <person name="Van Velzen R."/>
            <person name="Holmer R."/>
            <person name="Bu F."/>
            <person name="Rutten L."/>
            <person name="Van Zeijl A."/>
            <person name="Liu W."/>
            <person name="Santuari L."/>
            <person name="Cao Q."/>
            <person name="Sharma T."/>
            <person name="Shen D."/>
            <person name="Roswanjaya Y."/>
            <person name="Wardhani T."/>
            <person name="Kalhor M.S."/>
            <person name="Jansen J."/>
            <person name="Van den Hoogen J."/>
            <person name="Gungor B."/>
            <person name="Hartog M."/>
            <person name="Hontelez J."/>
            <person name="Verver J."/>
            <person name="Yang W.-C."/>
            <person name="Schijlen E."/>
            <person name="Repin R."/>
            <person name="Schilthuizen M."/>
            <person name="Schranz E."/>
            <person name="Heidstra R."/>
            <person name="Miyata K."/>
            <person name="Fedorova E."/>
            <person name="Kohlen W."/>
            <person name="Bisseling T."/>
            <person name="Smit S."/>
            <person name="Geurts R."/>
        </authorList>
    </citation>
    <scope>NUCLEOTIDE SEQUENCE [LARGE SCALE GENOMIC DNA]</scope>
    <source>
        <strain evidence="2">cv. WU1-14</strain>
    </source>
</reference>
<proteinExistence type="predicted"/>
<name>A0A2P5E143_PARAD</name>
<keyword evidence="2" id="KW-1185">Reference proteome</keyword>
<dbReference type="Proteomes" id="UP000237105">
    <property type="component" value="Unassembled WGS sequence"/>
</dbReference>
<gene>
    <name evidence="1" type="ORF">PanWU01x14_013860</name>
</gene>
<evidence type="ECO:0000313" key="2">
    <source>
        <dbReference type="Proteomes" id="UP000237105"/>
    </source>
</evidence>